<dbReference type="EMBL" id="MT141517">
    <property type="protein sequence ID" value="QJA64307.1"/>
    <property type="molecule type" value="Genomic_DNA"/>
</dbReference>
<accession>A0A6M3KMM9</accession>
<dbReference type="InterPro" id="IPR036278">
    <property type="entry name" value="Sialidase_sf"/>
</dbReference>
<organism evidence="2">
    <name type="scientific">viral metagenome</name>
    <dbReference type="NCBI Taxonomy" id="1070528"/>
    <lineage>
        <taxon>unclassified sequences</taxon>
        <taxon>metagenomes</taxon>
        <taxon>organismal metagenomes</taxon>
    </lineage>
</organism>
<dbReference type="AlphaFoldDB" id="A0A6M3KMM9"/>
<evidence type="ECO:0008006" key="3">
    <source>
        <dbReference type="Google" id="ProtNLM"/>
    </source>
</evidence>
<dbReference type="SUPFAM" id="SSF50939">
    <property type="entry name" value="Sialidases"/>
    <property type="match status" value="1"/>
</dbReference>
<proteinExistence type="predicted"/>
<evidence type="ECO:0000313" key="2">
    <source>
        <dbReference type="EMBL" id="QJA83319.1"/>
    </source>
</evidence>
<protein>
    <recommendedName>
        <fullName evidence="3">Glycosyl hydrolase</fullName>
    </recommendedName>
</protein>
<gene>
    <name evidence="2" type="ORF">MM415A00294_0017</name>
    <name evidence="1" type="ORF">MM415B00522_0017</name>
</gene>
<name>A0A6M3KMM9_9ZZZZ</name>
<evidence type="ECO:0000313" key="1">
    <source>
        <dbReference type="EMBL" id="QJA64307.1"/>
    </source>
</evidence>
<sequence length="383" mass="40104">MSAVDVPATGGVSGSIITELKNFPNNAPHDISIGGERWLKTGLMETNPAKFDAYLWRWSVGTYWQPINVLGSVRVLDIASNGAGIVIAILPGGMYSRSADGGKTFSGSTPLPNGGNEVMAIEWVSAFGLFIVVGRSGVILTSTDGQAFQSRSSGTSASLQTICWTGAVLVIGGDSKTIVTSINGINYTPKVVNITANYNAFYQIVHFDGKILALAESHTNGSAISADNGATWSMVTVDASVSTAIHGGVHDGEKFVAVFSGSRVATSVNGTDWTVTAMTVSSVYSGSKLIFDAGQYWASSASGGRIAKSEDLAIWRDFDIDFYTASPGTGSRVKKTGGQYWAMGTSAGLYRGNVEPYAGWPVAISAYGAEVTFNGQSAYARVS</sequence>
<dbReference type="EMBL" id="MT142508">
    <property type="protein sequence ID" value="QJA83319.1"/>
    <property type="molecule type" value="Genomic_DNA"/>
</dbReference>
<reference evidence="2" key="1">
    <citation type="submission" date="2020-03" db="EMBL/GenBank/DDBJ databases">
        <title>The deep terrestrial virosphere.</title>
        <authorList>
            <person name="Holmfeldt K."/>
            <person name="Nilsson E."/>
            <person name="Simone D."/>
            <person name="Lopez-Fernandez M."/>
            <person name="Wu X."/>
            <person name="de Brujin I."/>
            <person name="Lundin D."/>
            <person name="Andersson A."/>
            <person name="Bertilsson S."/>
            <person name="Dopson M."/>
        </authorList>
    </citation>
    <scope>NUCLEOTIDE SEQUENCE</scope>
    <source>
        <strain evidence="2">MM415A00294</strain>
        <strain evidence="1">MM415B00522</strain>
    </source>
</reference>